<dbReference type="SUPFAM" id="SSF141673">
    <property type="entry name" value="MOSC N-terminal domain-like"/>
    <property type="match status" value="1"/>
</dbReference>
<evidence type="ECO:0000256" key="1">
    <source>
        <dbReference type="SAM" id="Phobius"/>
    </source>
</evidence>
<dbReference type="InterPro" id="IPR011037">
    <property type="entry name" value="Pyrv_Knase-like_insert_dom_sf"/>
</dbReference>
<keyword evidence="1" id="KW-0812">Transmembrane</keyword>
<dbReference type="Ensembl" id="ENSGAGT00000035231.1">
    <property type="protein sequence ID" value="ENSGAGP00000031075.1"/>
    <property type="gene ID" value="ENSGAGG00000022322.1"/>
</dbReference>
<feature type="transmembrane region" description="Helical" evidence="1">
    <location>
        <begin position="22"/>
        <end position="45"/>
    </location>
</feature>
<name>A0A452ISI5_9SAUR</name>
<keyword evidence="1" id="KW-1133">Transmembrane helix</keyword>
<sequence length="339" mass="37698">MSGSSGALGAFGLLELLPQSRAAWLGAAAALALAALLGAAVWRWAGRRAGSARLQRVGTVSGLFLYPVKSCGGVALQRAEVTALGLRSGEMRDRFWLLIKEDGHMVTARQEPQLVLISVNCENGYLTLNAPEMKELRVPVKLSRKNAVHNCRLFGLDIQGRDCGDEAAQWFATFLNTQSYRLVHFESQMTPRKSRDIFTTFRSKDKIAYPDCSPALILSEASLEDLNTRLEKKVKIQNFRPNIIVTGCNAFEEDSWNKIKIGNVEMKGTMACPRCILTTIDMETGIIDRKEPLETLKSYRLCDPSEQHLYKSSPLFGWYYGIDKTGTLQVGDPVYKIVN</sequence>
<dbReference type="PANTHER" id="PTHR14237">
    <property type="entry name" value="MOLYBDOPTERIN COFACTOR SULFURASE MOSC"/>
    <property type="match status" value="1"/>
</dbReference>
<dbReference type="AlphaFoldDB" id="A0A452ISI5"/>
<dbReference type="GO" id="GO:0008940">
    <property type="term" value="F:nitrate reductase activity"/>
    <property type="evidence" value="ECO:0007669"/>
    <property type="project" value="TreeGrafter"/>
</dbReference>
<dbReference type="STRING" id="38772.ENSGAGP00000031075"/>
<dbReference type="Proteomes" id="UP000291020">
    <property type="component" value="Unassembled WGS sequence"/>
</dbReference>
<evidence type="ECO:0000259" key="2">
    <source>
        <dbReference type="PROSITE" id="PS51340"/>
    </source>
</evidence>
<dbReference type="GO" id="GO:0043546">
    <property type="term" value="F:molybdopterin cofactor binding"/>
    <property type="evidence" value="ECO:0007669"/>
    <property type="project" value="TreeGrafter"/>
</dbReference>
<reference evidence="4" key="1">
    <citation type="journal article" date="2017" name="PLoS ONE">
        <title>The Agassiz's desert tortoise genome provides a resource for the conservation of a threatened species.</title>
        <authorList>
            <person name="Tollis M."/>
            <person name="DeNardo D.F."/>
            <person name="Cornelius J.A."/>
            <person name="Dolby G.A."/>
            <person name="Edwards T."/>
            <person name="Henen B.T."/>
            <person name="Karl A.E."/>
            <person name="Murphy R.W."/>
            <person name="Kusumi K."/>
        </authorList>
    </citation>
    <scope>NUCLEOTIDE SEQUENCE [LARGE SCALE GENOMIC DNA]</scope>
</reference>
<reference evidence="3" key="2">
    <citation type="submission" date="2025-08" db="UniProtKB">
        <authorList>
            <consortium name="Ensembl"/>
        </authorList>
    </citation>
    <scope>IDENTIFICATION</scope>
</reference>
<dbReference type="SUPFAM" id="SSF50800">
    <property type="entry name" value="PK beta-barrel domain-like"/>
    <property type="match status" value="1"/>
</dbReference>
<dbReference type="InterPro" id="IPR005303">
    <property type="entry name" value="MOCOS_middle"/>
</dbReference>
<accession>A0A452ISI5</accession>
<proteinExistence type="predicted"/>
<reference evidence="3" key="3">
    <citation type="submission" date="2025-09" db="UniProtKB">
        <authorList>
            <consortium name="Ensembl"/>
        </authorList>
    </citation>
    <scope>IDENTIFICATION</scope>
</reference>
<dbReference type="GO" id="GO:0030151">
    <property type="term" value="F:molybdenum ion binding"/>
    <property type="evidence" value="ECO:0007669"/>
    <property type="project" value="InterPro"/>
</dbReference>
<organism evidence="3 4">
    <name type="scientific">Gopherus agassizii</name>
    <name type="common">Agassiz's desert tortoise</name>
    <dbReference type="NCBI Taxonomy" id="38772"/>
    <lineage>
        <taxon>Eukaryota</taxon>
        <taxon>Metazoa</taxon>
        <taxon>Chordata</taxon>
        <taxon>Craniata</taxon>
        <taxon>Vertebrata</taxon>
        <taxon>Euteleostomi</taxon>
        <taxon>Archelosauria</taxon>
        <taxon>Testudinata</taxon>
        <taxon>Testudines</taxon>
        <taxon>Cryptodira</taxon>
        <taxon>Durocryptodira</taxon>
        <taxon>Testudinoidea</taxon>
        <taxon>Testudinidae</taxon>
        <taxon>Gopherus</taxon>
    </lineage>
</organism>
<evidence type="ECO:0000313" key="3">
    <source>
        <dbReference type="Ensembl" id="ENSGAGP00000031075.1"/>
    </source>
</evidence>
<feature type="domain" description="MOSC" evidence="2">
    <location>
        <begin position="180"/>
        <end position="337"/>
    </location>
</feature>
<protein>
    <recommendedName>
        <fullName evidence="2">MOSC domain-containing protein</fullName>
    </recommendedName>
</protein>
<dbReference type="PROSITE" id="PS51340">
    <property type="entry name" value="MOSC"/>
    <property type="match status" value="1"/>
</dbReference>
<dbReference type="Pfam" id="PF03473">
    <property type="entry name" value="MOSC"/>
    <property type="match status" value="1"/>
</dbReference>
<dbReference type="Pfam" id="PF03476">
    <property type="entry name" value="MOSC_N"/>
    <property type="match status" value="1"/>
</dbReference>
<keyword evidence="4" id="KW-1185">Reference proteome</keyword>
<dbReference type="InterPro" id="IPR005302">
    <property type="entry name" value="MoCF_Sase_C"/>
</dbReference>
<dbReference type="GO" id="GO:0005743">
    <property type="term" value="C:mitochondrial inner membrane"/>
    <property type="evidence" value="ECO:0007669"/>
    <property type="project" value="TreeGrafter"/>
</dbReference>
<dbReference type="PANTHER" id="PTHR14237:SF19">
    <property type="entry name" value="MITOCHONDRIAL AMIDOXIME REDUCING COMPONENT 1"/>
    <property type="match status" value="1"/>
</dbReference>
<keyword evidence="1" id="KW-0472">Membrane</keyword>
<dbReference type="GO" id="GO:0042126">
    <property type="term" value="P:nitrate metabolic process"/>
    <property type="evidence" value="ECO:0007669"/>
    <property type="project" value="TreeGrafter"/>
</dbReference>
<dbReference type="GO" id="GO:0030170">
    <property type="term" value="F:pyridoxal phosphate binding"/>
    <property type="evidence" value="ECO:0007669"/>
    <property type="project" value="InterPro"/>
</dbReference>
<evidence type="ECO:0000313" key="4">
    <source>
        <dbReference type="Proteomes" id="UP000291020"/>
    </source>
</evidence>